<keyword evidence="3" id="KW-0677">Repeat</keyword>
<keyword evidence="2" id="KW-0762">Sugar transport</keyword>
<dbReference type="RefSeq" id="WP_235816335.1">
    <property type="nucleotide sequence ID" value="NZ_FTOM01000013.1"/>
</dbReference>
<keyword evidence="1" id="KW-0813">Transport</keyword>
<proteinExistence type="predicted"/>
<evidence type="ECO:0000313" key="7">
    <source>
        <dbReference type="Proteomes" id="UP000186098"/>
    </source>
</evidence>
<evidence type="ECO:0000256" key="2">
    <source>
        <dbReference type="ARBA" id="ARBA00022597"/>
    </source>
</evidence>
<keyword evidence="7" id="KW-1185">Reference proteome</keyword>
<dbReference type="EMBL" id="FTOM01000013">
    <property type="protein sequence ID" value="SIS91863.1"/>
    <property type="molecule type" value="Genomic_DNA"/>
</dbReference>
<evidence type="ECO:0000256" key="3">
    <source>
        <dbReference type="ARBA" id="ARBA00022737"/>
    </source>
</evidence>
<dbReference type="InterPro" id="IPR050107">
    <property type="entry name" value="ABC_carbohydrate_import_ATPase"/>
</dbReference>
<name>A0A1N7N0E6_9RHOB</name>
<dbReference type="GO" id="GO:0005524">
    <property type="term" value="F:ATP binding"/>
    <property type="evidence" value="ECO:0007669"/>
    <property type="project" value="UniProtKB-KW"/>
</dbReference>
<sequence length="74" mass="7813">MEVGGSVLILEDPTAGVDVGSKADIYALLAKALKDGLAVLLISTDFEEVAALSHRACVFHDGRIVAELTQKTCR</sequence>
<evidence type="ECO:0000256" key="5">
    <source>
        <dbReference type="ARBA" id="ARBA00022840"/>
    </source>
</evidence>
<reference evidence="7" key="1">
    <citation type="submission" date="2017-01" db="EMBL/GenBank/DDBJ databases">
        <authorList>
            <person name="Varghese N."/>
            <person name="Submissions S."/>
        </authorList>
    </citation>
    <scope>NUCLEOTIDE SEQUENCE [LARGE SCALE GENOMIC DNA]</scope>
    <source>
        <strain evidence="7">DSM 18714</strain>
    </source>
</reference>
<gene>
    <name evidence="6" type="ORF">SAMN05421795_1135</name>
</gene>
<dbReference type="InterPro" id="IPR027417">
    <property type="entry name" value="P-loop_NTPase"/>
</dbReference>
<dbReference type="SUPFAM" id="SSF52540">
    <property type="entry name" value="P-loop containing nucleoside triphosphate hydrolases"/>
    <property type="match status" value="1"/>
</dbReference>
<keyword evidence="5 6" id="KW-0067">ATP-binding</keyword>
<dbReference type="PANTHER" id="PTHR43790:SF9">
    <property type="entry name" value="GALACTOFURANOSE TRANSPORTER ATP-BINDING PROTEIN YTFR"/>
    <property type="match status" value="1"/>
</dbReference>
<accession>A0A1N7N0E6</accession>
<dbReference type="Proteomes" id="UP000186098">
    <property type="component" value="Unassembled WGS sequence"/>
</dbReference>
<dbReference type="PANTHER" id="PTHR43790">
    <property type="entry name" value="CARBOHYDRATE TRANSPORT ATP-BINDING PROTEIN MG119-RELATED"/>
    <property type="match status" value="1"/>
</dbReference>
<protein>
    <submittedName>
        <fullName evidence="6">Ribose transport system ATP-binding protein</fullName>
    </submittedName>
</protein>
<organism evidence="6 7">
    <name type="scientific">Phaeovulum vinaykumarii</name>
    <dbReference type="NCBI Taxonomy" id="407234"/>
    <lineage>
        <taxon>Bacteria</taxon>
        <taxon>Pseudomonadati</taxon>
        <taxon>Pseudomonadota</taxon>
        <taxon>Alphaproteobacteria</taxon>
        <taxon>Rhodobacterales</taxon>
        <taxon>Paracoccaceae</taxon>
        <taxon>Phaeovulum</taxon>
    </lineage>
</organism>
<dbReference type="Gene3D" id="3.40.50.300">
    <property type="entry name" value="P-loop containing nucleotide triphosphate hydrolases"/>
    <property type="match status" value="1"/>
</dbReference>
<dbReference type="STRING" id="407234.SAMN05421795_1135"/>
<keyword evidence="4" id="KW-0547">Nucleotide-binding</keyword>
<evidence type="ECO:0000256" key="4">
    <source>
        <dbReference type="ARBA" id="ARBA00022741"/>
    </source>
</evidence>
<evidence type="ECO:0000313" key="6">
    <source>
        <dbReference type="EMBL" id="SIS91863.1"/>
    </source>
</evidence>
<dbReference type="AlphaFoldDB" id="A0A1N7N0E6"/>
<evidence type="ECO:0000256" key="1">
    <source>
        <dbReference type="ARBA" id="ARBA00022448"/>
    </source>
</evidence>